<accession>A0ABV2ATT5</accession>
<keyword evidence="3" id="KW-1185">Reference proteome</keyword>
<dbReference type="InterPro" id="IPR055247">
    <property type="entry name" value="InsJ-like_HTH"/>
</dbReference>
<name>A0ABV2ATT5_9EUKA</name>
<evidence type="ECO:0000313" key="3">
    <source>
        <dbReference type="Proteomes" id="UP001439008"/>
    </source>
</evidence>
<dbReference type="Pfam" id="PF13518">
    <property type="entry name" value="HTH_28"/>
    <property type="match status" value="1"/>
</dbReference>
<evidence type="ECO:0000313" key="2">
    <source>
        <dbReference type="EMBL" id="MES1923076.1"/>
    </source>
</evidence>
<organism evidence="2 3">
    <name type="scientific">Bonamia ostreae</name>
    <dbReference type="NCBI Taxonomy" id="126728"/>
    <lineage>
        <taxon>Eukaryota</taxon>
        <taxon>Sar</taxon>
        <taxon>Rhizaria</taxon>
        <taxon>Endomyxa</taxon>
        <taxon>Ascetosporea</taxon>
        <taxon>Haplosporida</taxon>
        <taxon>Bonamia</taxon>
    </lineage>
</organism>
<dbReference type="Proteomes" id="UP001439008">
    <property type="component" value="Unassembled WGS sequence"/>
</dbReference>
<dbReference type="EMBL" id="JBDODL010004558">
    <property type="protein sequence ID" value="MES1923076.1"/>
    <property type="molecule type" value="Genomic_DNA"/>
</dbReference>
<comment type="caution">
    <text evidence="2">The sequence shown here is derived from an EMBL/GenBank/DDBJ whole genome shotgun (WGS) entry which is preliminary data.</text>
</comment>
<evidence type="ECO:0000259" key="1">
    <source>
        <dbReference type="Pfam" id="PF13518"/>
    </source>
</evidence>
<sequence>MNEESGRMSKAKEKFLKLYAKNMGTISLTCQQAGISRTTFYKWRNTTPSFAQQLEEIEDEQVDYAESKLKVNISNGDQRAIEYFLDRKGKKLGY</sequence>
<gene>
    <name evidence="2" type="ORF">MHBO_004613</name>
</gene>
<proteinExistence type="predicted"/>
<protein>
    <recommendedName>
        <fullName evidence="1">Insertion element IS150 protein InsJ-like helix-turn-helix domain-containing protein</fullName>
    </recommendedName>
</protein>
<feature type="non-terminal residue" evidence="2">
    <location>
        <position position="94"/>
    </location>
</feature>
<dbReference type="Gene3D" id="1.10.10.60">
    <property type="entry name" value="Homeodomain-like"/>
    <property type="match status" value="1"/>
</dbReference>
<feature type="domain" description="Insertion element IS150 protein InsJ-like helix-turn-helix" evidence="1">
    <location>
        <begin position="12"/>
        <end position="45"/>
    </location>
</feature>
<reference evidence="2 3" key="1">
    <citation type="journal article" date="2024" name="BMC Biol.">
        <title>Comparative genomics of Ascetosporea gives new insight into the evolutionary basis for animal parasitism in Rhizaria.</title>
        <authorList>
            <person name="Hiltunen Thoren M."/>
            <person name="Onut-Brannstrom I."/>
            <person name="Alfjorden A."/>
            <person name="Peckova H."/>
            <person name="Swords F."/>
            <person name="Hooper C."/>
            <person name="Holzer A.S."/>
            <person name="Bass D."/>
            <person name="Burki F."/>
        </authorList>
    </citation>
    <scope>NUCLEOTIDE SEQUENCE [LARGE SCALE GENOMIC DNA]</scope>
    <source>
        <strain evidence="2">20-A016</strain>
    </source>
</reference>